<evidence type="ECO:0000259" key="2">
    <source>
        <dbReference type="Pfam" id="PF16761"/>
    </source>
</evidence>
<dbReference type="GO" id="GO:0030466">
    <property type="term" value="P:silent mating-type cassette heterochromatin formation"/>
    <property type="evidence" value="ECO:0007669"/>
    <property type="project" value="TreeGrafter"/>
</dbReference>
<evidence type="ECO:0000313" key="3">
    <source>
        <dbReference type="EMBL" id="KAA8642326.1"/>
    </source>
</evidence>
<feature type="region of interest" description="Disordered" evidence="1">
    <location>
        <begin position="1"/>
        <end position="43"/>
    </location>
</feature>
<protein>
    <recommendedName>
        <fullName evidence="2">Cryptic loci regulator 2 N-terminal domain-containing protein</fullName>
    </recommendedName>
</protein>
<feature type="compositionally biased region" description="Basic and acidic residues" evidence="1">
    <location>
        <begin position="178"/>
        <end position="188"/>
    </location>
</feature>
<name>A0A5M9M9L9_9EURO</name>
<sequence>MMSTPQGGPSPNEGESVIVVPINPTFSDGDRETWPKDPKYGMPDDSVYREKLAKLWLQKTGAYKPGMQYELDRLPDGYALLDRPRMSKPDIRDKFLWGHPVGQYFFSPIQFFPHFYYLMTGGTTPCPCALCEKLSSRQEGRRKPGRPVGSSSSVASPVARPAGRKTTWAATGKTSWELNRKTARETTRKATGKATGKATRKATRKATGETNRVDDALYSRQ</sequence>
<proteinExistence type="predicted"/>
<gene>
    <name evidence="3" type="ORF">ATNIH1004_011270</name>
</gene>
<dbReference type="InterPro" id="IPR031915">
    <property type="entry name" value="Clr2_N"/>
</dbReference>
<dbReference type="Proteomes" id="UP000324241">
    <property type="component" value="Unassembled WGS sequence"/>
</dbReference>
<evidence type="ECO:0000313" key="4">
    <source>
        <dbReference type="Proteomes" id="UP000324241"/>
    </source>
</evidence>
<dbReference type="AlphaFoldDB" id="A0A5M9M9L9"/>
<dbReference type="GO" id="GO:0070824">
    <property type="term" value="C:SHREC complex"/>
    <property type="evidence" value="ECO:0007669"/>
    <property type="project" value="InterPro"/>
</dbReference>
<feature type="domain" description="Cryptic loci regulator 2 N-terminal" evidence="2">
    <location>
        <begin position="69"/>
        <end position="131"/>
    </location>
</feature>
<dbReference type="OrthoDB" id="438224at2759"/>
<dbReference type="GO" id="GO:0031934">
    <property type="term" value="C:mating-type region heterochromatin"/>
    <property type="evidence" value="ECO:0007669"/>
    <property type="project" value="TreeGrafter"/>
</dbReference>
<dbReference type="EMBL" id="QUQM01000008">
    <property type="protein sequence ID" value="KAA8642326.1"/>
    <property type="molecule type" value="Genomic_DNA"/>
</dbReference>
<dbReference type="PANTHER" id="PTHR38046">
    <property type="entry name" value="CRYPTIC LOCI REGULATOR 2"/>
    <property type="match status" value="1"/>
</dbReference>
<feature type="compositionally biased region" description="Polar residues" evidence="1">
    <location>
        <begin position="168"/>
        <end position="177"/>
    </location>
</feature>
<feature type="compositionally biased region" description="Basic and acidic residues" evidence="1">
    <location>
        <begin position="211"/>
        <end position="221"/>
    </location>
</feature>
<organism evidence="3 4">
    <name type="scientific">Aspergillus tanneri</name>
    <dbReference type="NCBI Taxonomy" id="1220188"/>
    <lineage>
        <taxon>Eukaryota</taxon>
        <taxon>Fungi</taxon>
        <taxon>Dikarya</taxon>
        <taxon>Ascomycota</taxon>
        <taxon>Pezizomycotina</taxon>
        <taxon>Eurotiomycetes</taxon>
        <taxon>Eurotiomycetidae</taxon>
        <taxon>Eurotiales</taxon>
        <taxon>Aspergillaceae</taxon>
        <taxon>Aspergillus</taxon>
        <taxon>Aspergillus subgen. Circumdati</taxon>
    </lineage>
</organism>
<feature type="compositionally biased region" description="Basic and acidic residues" evidence="1">
    <location>
        <begin position="28"/>
        <end position="39"/>
    </location>
</feature>
<dbReference type="RefSeq" id="XP_033421688.1">
    <property type="nucleotide sequence ID" value="XM_033575833.1"/>
</dbReference>
<dbReference type="InterPro" id="IPR038986">
    <property type="entry name" value="Clr2"/>
</dbReference>
<dbReference type="GeneID" id="54333971"/>
<accession>A0A5M9M9L9</accession>
<feature type="region of interest" description="Disordered" evidence="1">
    <location>
        <begin position="136"/>
        <end position="221"/>
    </location>
</feature>
<comment type="caution">
    <text evidence="3">The sequence shown here is derived from an EMBL/GenBank/DDBJ whole genome shotgun (WGS) entry which is preliminary data.</text>
</comment>
<evidence type="ECO:0000256" key="1">
    <source>
        <dbReference type="SAM" id="MobiDB-lite"/>
    </source>
</evidence>
<dbReference type="Pfam" id="PF16761">
    <property type="entry name" value="Clr2_transil"/>
    <property type="match status" value="1"/>
</dbReference>
<dbReference type="PANTHER" id="PTHR38046:SF1">
    <property type="entry name" value="CRYPTIC LOCI REGULATOR 2"/>
    <property type="match status" value="1"/>
</dbReference>
<reference evidence="3 4" key="1">
    <citation type="submission" date="2019-08" db="EMBL/GenBank/DDBJ databases">
        <title>The genome sequence of a newly discovered highly antifungal drug resistant Aspergillus species, Aspergillus tanneri NIH 1004.</title>
        <authorList>
            <person name="Mounaud S."/>
            <person name="Singh I."/>
            <person name="Joardar V."/>
            <person name="Pakala S."/>
            <person name="Pakala S."/>
            <person name="Venepally P."/>
            <person name="Chung J.K."/>
            <person name="Losada L."/>
            <person name="Nierman W.C."/>
        </authorList>
    </citation>
    <scope>NUCLEOTIDE SEQUENCE [LARGE SCALE GENOMIC DNA]</scope>
    <source>
        <strain evidence="3 4">NIH1004</strain>
    </source>
</reference>
<dbReference type="GO" id="GO:0033553">
    <property type="term" value="C:rDNA heterochromatin"/>
    <property type="evidence" value="ECO:0007669"/>
    <property type="project" value="TreeGrafter"/>
</dbReference>
<feature type="compositionally biased region" description="Low complexity" evidence="1">
    <location>
        <begin position="146"/>
        <end position="161"/>
    </location>
</feature>